<name>A0ABW0SN58_9GAMM</name>
<feature type="compositionally biased region" description="Basic and acidic residues" evidence="1">
    <location>
        <begin position="239"/>
        <end position="248"/>
    </location>
</feature>
<dbReference type="EMBL" id="JBHSNM010000003">
    <property type="protein sequence ID" value="MFC5570488.1"/>
    <property type="molecule type" value="Genomic_DNA"/>
</dbReference>
<feature type="compositionally biased region" description="Low complexity" evidence="1">
    <location>
        <begin position="252"/>
        <end position="267"/>
    </location>
</feature>
<evidence type="ECO:0000313" key="2">
    <source>
        <dbReference type="EMBL" id="MFC5570488.1"/>
    </source>
</evidence>
<organism evidence="2 3">
    <name type="scientific">Lysobacter yangpyeongensis</name>
    <dbReference type="NCBI Taxonomy" id="346182"/>
    <lineage>
        <taxon>Bacteria</taxon>
        <taxon>Pseudomonadati</taxon>
        <taxon>Pseudomonadota</taxon>
        <taxon>Gammaproteobacteria</taxon>
        <taxon>Lysobacterales</taxon>
        <taxon>Lysobacteraceae</taxon>
        <taxon>Lysobacter</taxon>
    </lineage>
</organism>
<feature type="compositionally biased region" description="Polar residues" evidence="1">
    <location>
        <begin position="175"/>
        <end position="187"/>
    </location>
</feature>
<evidence type="ECO:0000256" key="1">
    <source>
        <dbReference type="SAM" id="MobiDB-lite"/>
    </source>
</evidence>
<accession>A0ABW0SN58</accession>
<protein>
    <recommendedName>
        <fullName evidence="4">General secretion pathway protein GspN</fullName>
    </recommendedName>
</protein>
<gene>
    <name evidence="2" type="ORF">ACFPN1_10495</name>
</gene>
<comment type="caution">
    <text evidence="2">The sequence shown here is derived from an EMBL/GenBank/DDBJ whole genome shotgun (WGS) entry which is preliminary data.</text>
</comment>
<reference evidence="3" key="1">
    <citation type="journal article" date="2019" name="Int. J. Syst. Evol. Microbiol.">
        <title>The Global Catalogue of Microorganisms (GCM) 10K type strain sequencing project: providing services to taxonomists for standard genome sequencing and annotation.</title>
        <authorList>
            <consortium name="The Broad Institute Genomics Platform"/>
            <consortium name="The Broad Institute Genome Sequencing Center for Infectious Disease"/>
            <person name="Wu L."/>
            <person name="Ma J."/>
        </authorList>
    </citation>
    <scope>NUCLEOTIDE SEQUENCE [LARGE SCALE GENOMIC DNA]</scope>
    <source>
        <strain evidence="3">KACC 11407</strain>
    </source>
</reference>
<dbReference type="RefSeq" id="WP_386754912.1">
    <property type="nucleotide sequence ID" value="NZ_JBHSNM010000003.1"/>
</dbReference>
<evidence type="ECO:0000313" key="3">
    <source>
        <dbReference type="Proteomes" id="UP001596036"/>
    </source>
</evidence>
<evidence type="ECO:0008006" key="4">
    <source>
        <dbReference type="Google" id="ProtNLM"/>
    </source>
</evidence>
<keyword evidence="3" id="KW-1185">Reference proteome</keyword>
<proteinExistence type="predicted"/>
<feature type="region of interest" description="Disordered" evidence="1">
    <location>
        <begin position="170"/>
        <end position="267"/>
    </location>
</feature>
<dbReference type="Proteomes" id="UP001596036">
    <property type="component" value="Unassembled WGS sequence"/>
</dbReference>
<feature type="compositionally biased region" description="Low complexity" evidence="1">
    <location>
        <begin position="197"/>
        <end position="208"/>
    </location>
</feature>
<sequence>MRFESASPRTWLLATLAVWAVLALLLALFGMGGRIAPLPEDASLLRPLPALPRTVRERLGPLAQYSEIAGRPLFADDRRPHPFSLQPQGEEEAKSFDYVLTSVMITPTFRMAIIQPPDGNGPPLRIKLGEADASLPAWHLQSLDARSAVFVGPEGERRLELRVYNGVGGEAPTAVTRTDATQGQPTPAGQPAVVMDATTPPANAQAAAPAPPPPEVVAPATPNRAEPSQPMTEQAQMEAIRKRIEARRAQLRQEALQQQQQQKPPVK</sequence>